<name>A0A841SZZ8_9BACL</name>
<proteinExistence type="predicted"/>
<accession>A0A841SZZ8</accession>
<evidence type="ECO:0000313" key="3">
    <source>
        <dbReference type="Proteomes" id="UP000535838"/>
    </source>
</evidence>
<feature type="region of interest" description="Disordered" evidence="1">
    <location>
        <begin position="36"/>
        <end position="90"/>
    </location>
</feature>
<protein>
    <recommendedName>
        <fullName evidence="4">DUF3679 domain-containing protein</fullName>
    </recommendedName>
</protein>
<organism evidence="2 3">
    <name type="scientific">Cohnella thailandensis</name>
    <dbReference type="NCBI Taxonomy" id="557557"/>
    <lineage>
        <taxon>Bacteria</taxon>
        <taxon>Bacillati</taxon>
        <taxon>Bacillota</taxon>
        <taxon>Bacilli</taxon>
        <taxon>Bacillales</taxon>
        <taxon>Paenibacillaceae</taxon>
        <taxon>Cohnella</taxon>
    </lineage>
</organism>
<gene>
    <name evidence="2" type="ORF">H7B67_18900</name>
</gene>
<dbReference type="InterPro" id="IPR020534">
    <property type="entry name" value="Uncharacterised_YqxA"/>
</dbReference>
<comment type="caution">
    <text evidence="2">The sequence shown here is derived from an EMBL/GenBank/DDBJ whole genome shotgun (WGS) entry which is preliminary data.</text>
</comment>
<sequence length="139" mass="14788">MRKDLFKLMIVAGAILFAVLFGMELASSGIQSVYGPVDSGGSASSGGNRNEASADPVADNPRYQDSYEEEAPENARYGNEPEGISYDSEAAAQEGEAVIPRLDRPSMVDRLAGKTAEALQSASKGGIHFIVNLFNRTTE</sequence>
<dbReference type="RefSeq" id="WP_185121419.1">
    <property type="nucleotide sequence ID" value="NZ_JACJVQ010000017.1"/>
</dbReference>
<evidence type="ECO:0000256" key="1">
    <source>
        <dbReference type="SAM" id="MobiDB-lite"/>
    </source>
</evidence>
<reference evidence="2 3" key="1">
    <citation type="submission" date="2020-08" db="EMBL/GenBank/DDBJ databases">
        <title>Cohnella phylogeny.</title>
        <authorList>
            <person name="Dunlap C."/>
        </authorList>
    </citation>
    <scope>NUCLEOTIDE SEQUENCE [LARGE SCALE GENOMIC DNA]</scope>
    <source>
        <strain evidence="2 3">DSM 25241</strain>
    </source>
</reference>
<evidence type="ECO:0008006" key="4">
    <source>
        <dbReference type="Google" id="ProtNLM"/>
    </source>
</evidence>
<dbReference type="AlphaFoldDB" id="A0A841SZZ8"/>
<evidence type="ECO:0000313" key="2">
    <source>
        <dbReference type="EMBL" id="MBB6636196.1"/>
    </source>
</evidence>
<dbReference type="EMBL" id="JACJVQ010000017">
    <property type="protein sequence ID" value="MBB6636196.1"/>
    <property type="molecule type" value="Genomic_DNA"/>
</dbReference>
<dbReference type="Proteomes" id="UP000535838">
    <property type="component" value="Unassembled WGS sequence"/>
</dbReference>
<keyword evidence="3" id="KW-1185">Reference proteome</keyword>
<dbReference type="Pfam" id="PF12438">
    <property type="entry name" value="DUF3679"/>
    <property type="match status" value="1"/>
</dbReference>